<dbReference type="PROSITE" id="PS00108">
    <property type="entry name" value="PROTEIN_KINASE_ST"/>
    <property type="match status" value="1"/>
</dbReference>
<keyword evidence="7" id="KW-0808">Transferase</keyword>
<reference evidence="7 8" key="1">
    <citation type="journal article" date="2010" name="Science">
        <title>Genomic comparison of the ants Camponotus floridanus and Harpegnathos saltator.</title>
        <authorList>
            <person name="Bonasio R."/>
            <person name="Zhang G."/>
            <person name="Ye C."/>
            <person name="Mutti N.S."/>
            <person name="Fang X."/>
            <person name="Qin N."/>
            <person name="Donahue G."/>
            <person name="Yang P."/>
            <person name="Li Q."/>
            <person name="Li C."/>
            <person name="Zhang P."/>
            <person name="Huang Z."/>
            <person name="Berger S.L."/>
            <person name="Reinberg D."/>
            <person name="Wang J."/>
            <person name="Liebig J."/>
        </authorList>
    </citation>
    <scope>NUCLEOTIDE SEQUENCE [LARGE SCALE GENOMIC DNA]</scope>
    <source>
        <strain evidence="8">C129</strain>
    </source>
</reference>
<dbReference type="Proteomes" id="UP000000311">
    <property type="component" value="Unassembled WGS sequence"/>
</dbReference>
<gene>
    <name evidence="7" type="ORF">EAG_08893</name>
</gene>
<dbReference type="GO" id="GO:0005524">
    <property type="term" value="F:ATP binding"/>
    <property type="evidence" value="ECO:0007669"/>
    <property type="project" value="UniProtKB-UniRule"/>
</dbReference>
<dbReference type="SUPFAM" id="SSF56112">
    <property type="entry name" value="Protein kinase-like (PK-like)"/>
    <property type="match status" value="1"/>
</dbReference>
<dbReference type="InterPro" id="IPR013320">
    <property type="entry name" value="ConA-like_dom_sf"/>
</dbReference>
<dbReference type="Gene3D" id="2.60.120.200">
    <property type="match status" value="4"/>
</dbReference>
<keyword evidence="2 3" id="KW-0067">ATP-binding</keyword>
<feature type="domain" description="Protein kinase" evidence="5">
    <location>
        <begin position="8"/>
        <end position="265"/>
    </location>
</feature>
<dbReference type="SMART" id="SM00137">
    <property type="entry name" value="MAM"/>
    <property type="match status" value="3"/>
</dbReference>
<feature type="compositionally biased region" description="Polar residues" evidence="4">
    <location>
        <begin position="398"/>
        <end position="407"/>
    </location>
</feature>
<dbReference type="EMBL" id="GL434853">
    <property type="protein sequence ID" value="EFN74439.1"/>
    <property type="molecule type" value="Genomic_DNA"/>
</dbReference>
<evidence type="ECO:0000313" key="7">
    <source>
        <dbReference type="EMBL" id="EFN74439.1"/>
    </source>
</evidence>
<dbReference type="InterPro" id="IPR051560">
    <property type="entry name" value="MAM_domain-containing"/>
</dbReference>
<dbReference type="CDD" id="cd06263">
    <property type="entry name" value="MAM"/>
    <property type="match status" value="3"/>
</dbReference>
<feature type="domain" description="MAM" evidence="6">
    <location>
        <begin position="632"/>
        <end position="798"/>
    </location>
</feature>
<feature type="domain" description="MAM" evidence="6">
    <location>
        <begin position="997"/>
        <end position="1170"/>
    </location>
</feature>
<name>E1ZWK2_CAMFO</name>
<dbReference type="InterPro" id="IPR000719">
    <property type="entry name" value="Prot_kinase_dom"/>
</dbReference>
<evidence type="ECO:0000256" key="1">
    <source>
        <dbReference type="ARBA" id="ARBA00022741"/>
    </source>
</evidence>
<feature type="domain" description="MAM" evidence="6">
    <location>
        <begin position="426"/>
        <end position="632"/>
    </location>
</feature>
<dbReference type="Pfam" id="PF00069">
    <property type="entry name" value="Pkinase"/>
    <property type="match status" value="1"/>
</dbReference>
<organism evidence="8">
    <name type="scientific">Camponotus floridanus</name>
    <name type="common">Florida carpenter ant</name>
    <dbReference type="NCBI Taxonomy" id="104421"/>
    <lineage>
        <taxon>Eukaryota</taxon>
        <taxon>Metazoa</taxon>
        <taxon>Ecdysozoa</taxon>
        <taxon>Arthropoda</taxon>
        <taxon>Hexapoda</taxon>
        <taxon>Insecta</taxon>
        <taxon>Pterygota</taxon>
        <taxon>Neoptera</taxon>
        <taxon>Endopterygota</taxon>
        <taxon>Hymenoptera</taxon>
        <taxon>Apocrita</taxon>
        <taxon>Aculeata</taxon>
        <taxon>Formicoidea</taxon>
        <taxon>Formicidae</taxon>
        <taxon>Formicinae</taxon>
        <taxon>Camponotus</taxon>
    </lineage>
</organism>
<proteinExistence type="predicted"/>
<dbReference type="OrthoDB" id="409956at2759"/>
<feature type="region of interest" description="Disordered" evidence="4">
    <location>
        <begin position="390"/>
        <end position="413"/>
    </location>
</feature>
<dbReference type="PANTHER" id="PTHR23282">
    <property type="entry name" value="APICAL ENDOSOMAL GLYCOPROTEIN PRECURSOR"/>
    <property type="match status" value="1"/>
</dbReference>
<evidence type="ECO:0000313" key="8">
    <source>
        <dbReference type="Proteomes" id="UP000000311"/>
    </source>
</evidence>
<keyword evidence="7" id="KW-0418">Kinase</keyword>
<dbReference type="PROSITE" id="PS50060">
    <property type="entry name" value="MAM_2"/>
    <property type="match status" value="4"/>
</dbReference>
<dbReference type="GO" id="GO:0016020">
    <property type="term" value="C:membrane"/>
    <property type="evidence" value="ECO:0007669"/>
    <property type="project" value="InterPro"/>
</dbReference>
<dbReference type="GO" id="GO:0004672">
    <property type="term" value="F:protein kinase activity"/>
    <property type="evidence" value="ECO:0007669"/>
    <property type="project" value="InterPro"/>
</dbReference>
<sequence>MDPYIDDYTFESILGKGTFGTVYLVRRKKDLKLFVIKAQDLDAIKYSPSKRALAEIRCLKRLRHPNIVFYYGAWKKNNQSFILMEYATRCTLKDLLEKREKPLKEEDALYLFSQVTLGVHHIHSNKILHRDLKPENIMLTGSRGDIVKIGDFGLAKSIQEDPITCHAGSYYYMAPEMFTVQSYELKCDIWSMGVILYEMITKRLPFPATNLEEITKLVFNSPPRPLPQQTSASIVNLISKMLRKQSSSRPRTDQLVVCHFLAPYVVRVYLNLGLQSYPNMWWILLLNCWLYPLSWSMTWYSPATLNAMLGEQVDLVGTVNATSDWMRNTANNEDFNGSESGVDSGQASVINSINRDREPLDEVERIEPRQWPGRPDILPTRSTAPFTTEISLSPKYPQPTTLAQRNPSARYPTVTIPPPTVTVDEVFCDFGPVPSMPLCEWQNGNGALDWTPGTGMGTNWLGGPSVDGTSSTMDGGYAFLETSQVSSRDLKFKSPGGLLHSPQLGSTGVAGTCFMFKYTMDGLSIAGLRILLHVGVDEFSFKKEETEELPIDNITTAKPCEPVEVVEERVLWHAQYYTLGVWQQAQILYTYPEIHSVIIEGVPVDSTDPSRLYRGYIAIDDIDLQPGTSCVGFCNFAGGFCDWNNDAEDDFDWTISRGSGNPTTGPAMDSSSDRATAGGYAFIDSSFPRRPGDTAKLISSNFPATSADMPMCMHFWFHMFGSGVGYLKLFLRHFRSSNGQPQEIWGLSGNAGNAWFMSQVTISSLDDFQLIFEASVGNTDMGDIAIDDISYGPGACPVSPQVAGPIPRDCTFEVDECDWINSRDPDRVEWERVSTQVLGPRNQRKPYSNGHTVNRRNEFFLGLGRLRGASRSSGGGTAQLVSREMKGSEEPLCITFWYFMFEPFIDSTGPSLGVLRLYVQAVGDTSKEAKPIWQLYNNQGPTWNYAQTNINENTNFNIVFEGIWGPNRASGSIGIDDISFYTGNCSVKPLSAVVRAEDCSFEKDLCGWENITVSDNDRAVMWQRAFQTHRPAQLLDKTFGATGDFVFFDIFTTNKQSTKVQLRSPVIDASPDEEFICFTFWFAAFGVEESTALRIIKMPSEKTDEENEEEQEQPLWSLTAKGLNNPRPVWMSAQVTIEARTPYRLILEGSASNGGFAVDDIKFQPLACATRPANAQPIVNMT</sequence>
<dbReference type="OMA" id="TFWFAAF"/>
<dbReference type="AlphaFoldDB" id="E1ZWK2"/>
<dbReference type="InterPro" id="IPR008271">
    <property type="entry name" value="Ser/Thr_kinase_AS"/>
</dbReference>
<keyword evidence="1 3" id="KW-0547">Nucleotide-binding</keyword>
<dbReference type="PROSITE" id="PS50011">
    <property type="entry name" value="PROTEIN_KINASE_DOM"/>
    <property type="match status" value="1"/>
</dbReference>
<protein>
    <submittedName>
        <fullName evidence="7">Serine/threonine-protein kinase Nek5</fullName>
    </submittedName>
</protein>
<dbReference type="Gene3D" id="1.10.510.10">
    <property type="entry name" value="Transferase(Phosphotransferase) domain 1"/>
    <property type="match status" value="1"/>
</dbReference>
<dbReference type="SUPFAM" id="SSF49899">
    <property type="entry name" value="Concanavalin A-like lectins/glucanases"/>
    <property type="match status" value="4"/>
</dbReference>
<dbReference type="InterPro" id="IPR017441">
    <property type="entry name" value="Protein_kinase_ATP_BS"/>
</dbReference>
<dbReference type="PROSITE" id="PS00107">
    <property type="entry name" value="PROTEIN_KINASE_ATP"/>
    <property type="match status" value="1"/>
</dbReference>
<dbReference type="PANTHER" id="PTHR23282:SF101">
    <property type="entry name" value="MAM DOMAIN-CONTAINING PROTEIN"/>
    <property type="match status" value="1"/>
</dbReference>
<evidence type="ECO:0000256" key="4">
    <source>
        <dbReference type="SAM" id="MobiDB-lite"/>
    </source>
</evidence>
<feature type="domain" description="MAM" evidence="6">
    <location>
        <begin position="808"/>
        <end position="987"/>
    </location>
</feature>
<dbReference type="InterPro" id="IPR011009">
    <property type="entry name" value="Kinase-like_dom_sf"/>
</dbReference>
<evidence type="ECO:0000259" key="6">
    <source>
        <dbReference type="PROSITE" id="PS50060"/>
    </source>
</evidence>
<dbReference type="STRING" id="104421.E1ZWK2"/>
<feature type="binding site" evidence="3">
    <location>
        <position position="37"/>
    </location>
    <ligand>
        <name>ATP</name>
        <dbReference type="ChEBI" id="CHEBI:30616"/>
    </ligand>
</feature>
<accession>E1ZWK2</accession>
<evidence type="ECO:0000259" key="5">
    <source>
        <dbReference type="PROSITE" id="PS50011"/>
    </source>
</evidence>
<keyword evidence="8" id="KW-1185">Reference proteome</keyword>
<dbReference type="SMART" id="SM00220">
    <property type="entry name" value="S_TKc"/>
    <property type="match status" value="1"/>
</dbReference>
<dbReference type="InterPro" id="IPR000998">
    <property type="entry name" value="MAM_dom"/>
</dbReference>
<evidence type="ECO:0000256" key="2">
    <source>
        <dbReference type="ARBA" id="ARBA00022840"/>
    </source>
</evidence>
<dbReference type="Pfam" id="PF00629">
    <property type="entry name" value="MAM"/>
    <property type="match status" value="4"/>
</dbReference>
<evidence type="ECO:0000256" key="3">
    <source>
        <dbReference type="PROSITE-ProRule" id="PRU10141"/>
    </source>
</evidence>
<dbReference type="InParanoid" id="E1ZWK2"/>